<comment type="similarity">
    <text evidence="1">Belongs to the CoA-transferase III family.</text>
</comment>
<dbReference type="PANTHER" id="PTHR48207:SF3">
    <property type="entry name" value="SUCCINATE--HYDROXYMETHYLGLUTARATE COA-TRANSFERASE"/>
    <property type="match status" value="1"/>
</dbReference>
<reference evidence="3" key="1">
    <citation type="submission" date="2021-02" db="EMBL/GenBank/DDBJ databases">
        <authorList>
            <person name="Nowell W R."/>
        </authorList>
    </citation>
    <scope>NUCLEOTIDE SEQUENCE</scope>
</reference>
<dbReference type="PANTHER" id="PTHR48207">
    <property type="entry name" value="SUCCINATE--HYDROXYMETHYLGLUTARATE COA-TRANSFERASE"/>
    <property type="match status" value="1"/>
</dbReference>
<gene>
    <name evidence="4" type="ORF">BYL167_LOCUS78437</name>
    <name evidence="3" type="ORF">GIL414_LOCUS22811</name>
</gene>
<comment type="caution">
    <text evidence="3">The sequence shown here is derived from an EMBL/GenBank/DDBJ whole genome shotgun (WGS) entry which is preliminary data.</text>
</comment>
<name>A0A8S2SJM1_9BILA</name>
<dbReference type="GO" id="GO:0047369">
    <property type="term" value="F:succinate-hydroxymethylglutarate CoA-transferase activity"/>
    <property type="evidence" value="ECO:0007669"/>
    <property type="project" value="TreeGrafter"/>
</dbReference>
<organism evidence="3 5">
    <name type="scientific">Rotaria magnacalcarata</name>
    <dbReference type="NCBI Taxonomy" id="392030"/>
    <lineage>
        <taxon>Eukaryota</taxon>
        <taxon>Metazoa</taxon>
        <taxon>Spiralia</taxon>
        <taxon>Gnathifera</taxon>
        <taxon>Rotifera</taxon>
        <taxon>Eurotatoria</taxon>
        <taxon>Bdelloidea</taxon>
        <taxon>Philodinida</taxon>
        <taxon>Philodinidae</taxon>
        <taxon>Rotaria</taxon>
    </lineage>
</organism>
<evidence type="ECO:0000256" key="1">
    <source>
        <dbReference type="ARBA" id="ARBA00008383"/>
    </source>
</evidence>
<dbReference type="GO" id="GO:0005739">
    <property type="term" value="C:mitochondrion"/>
    <property type="evidence" value="ECO:0007669"/>
    <property type="project" value="TreeGrafter"/>
</dbReference>
<dbReference type="Proteomes" id="UP000681967">
    <property type="component" value="Unassembled WGS sequence"/>
</dbReference>
<dbReference type="InterPro" id="IPR050483">
    <property type="entry name" value="CoA-transferase_III_domain"/>
</dbReference>
<dbReference type="EMBL" id="CAJOBJ010023619">
    <property type="protein sequence ID" value="CAF4230346.1"/>
    <property type="molecule type" value="Genomic_DNA"/>
</dbReference>
<evidence type="ECO:0000313" key="4">
    <source>
        <dbReference type="EMBL" id="CAF5177504.1"/>
    </source>
</evidence>
<sequence length="43" mass="4653">MNPTNRLPLQGIKVLDLTRVLAGPFGSMILADYGADVIKVEKP</sequence>
<evidence type="ECO:0000313" key="3">
    <source>
        <dbReference type="EMBL" id="CAF4230346.1"/>
    </source>
</evidence>
<accession>A0A8S2SJM1</accession>
<evidence type="ECO:0000256" key="2">
    <source>
        <dbReference type="ARBA" id="ARBA00022679"/>
    </source>
</evidence>
<dbReference type="AlphaFoldDB" id="A0A8S2SJM1"/>
<protein>
    <recommendedName>
        <fullName evidence="6">CoA transferase</fullName>
    </recommendedName>
</protein>
<evidence type="ECO:0008006" key="6">
    <source>
        <dbReference type="Google" id="ProtNLM"/>
    </source>
</evidence>
<dbReference type="Gene3D" id="3.40.50.10540">
    <property type="entry name" value="Crotonobetainyl-coa:carnitine coa-transferase, domain 1"/>
    <property type="match status" value="1"/>
</dbReference>
<proteinExistence type="inferred from homology"/>
<dbReference type="Proteomes" id="UP000681720">
    <property type="component" value="Unassembled WGS sequence"/>
</dbReference>
<evidence type="ECO:0000313" key="5">
    <source>
        <dbReference type="Proteomes" id="UP000681720"/>
    </source>
</evidence>
<dbReference type="SUPFAM" id="SSF89796">
    <property type="entry name" value="CoA-transferase family III (CaiB/BaiF)"/>
    <property type="match status" value="1"/>
</dbReference>
<dbReference type="EMBL" id="CAJOBH010287908">
    <property type="protein sequence ID" value="CAF5177504.1"/>
    <property type="molecule type" value="Genomic_DNA"/>
</dbReference>
<feature type="non-terminal residue" evidence="3">
    <location>
        <position position="1"/>
    </location>
</feature>
<dbReference type="Pfam" id="PF02515">
    <property type="entry name" value="CoA_transf_3"/>
    <property type="match status" value="1"/>
</dbReference>
<keyword evidence="2" id="KW-0808">Transferase</keyword>
<dbReference type="InterPro" id="IPR023606">
    <property type="entry name" value="CoA-Trfase_III_dom_1_sf"/>
</dbReference>
<dbReference type="InterPro" id="IPR003673">
    <property type="entry name" value="CoA-Trfase_fam_III"/>
</dbReference>